<evidence type="ECO:0000256" key="1">
    <source>
        <dbReference type="ARBA" id="ARBA00023002"/>
    </source>
</evidence>
<dbReference type="AlphaFoldDB" id="A0AAE0RVB7"/>
<accession>A0AAE0RVB7</accession>
<sequence length="254" mass="28445">MRKQTFRPKNVLNEKMHLIISDVMPALCPFLTLVCLPVIILLVLLYVFREVLGSCPPCRSNKRLDGKTVIITGGNAGIGKETAIDLARRGARVILGCRSAERAQEAVRDIIAKTGNSKVVFYILDLADLDSVRQFAATVLEKESRLHILINNADTGVRANSLHPGMVETEIWTPLKKKYPAWMYNFLMSIIRMFGLNSTEGAQTTIYVSVDEGAEEYNGRYFAKCTLSKENRLALDDSTCALLWDHSMKMCDLK</sequence>
<reference evidence="3" key="2">
    <citation type="journal article" date="2021" name="Genome Biol. Evol.">
        <title>Developing a high-quality reference genome for a parasitic bivalve with doubly uniparental inheritance (Bivalvia: Unionida).</title>
        <authorList>
            <person name="Smith C.H."/>
        </authorList>
    </citation>
    <scope>NUCLEOTIDE SEQUENCE</scope>
    <source>
        <strain evidence="3">CHS0354</strain>
        <tissue evidence="3">Mantle</tissue>
    </source>
</reference>
<comment type="caution">
    <text evidence="3">The sequence shown here is derived from an EMBL/GenBank/DDBJ whole genome shotgun (WGS) entry which is preliminary data.</text>
</comment>
<keyword evidence="2" id="KW-0812">Transmembrane</keyword>
<keyword evidence="4" id="KW-1185">Reference proteome</keyword>
<evidence type="ECO:0000256" key="2">
    <source>
        <dbReference type="SAM" id="Phobius"/>
    </source>
</evidence>
<keyword evidence="1" id="KW-0560">Oxidoreductase</keyword>
<dbReference type="Gene3D" id="3.40.50.720">
    <property type="entry name" value="NAD(P)-binding Rossmann-like Domain"/>
    <property type="match status" value="2"/>
</dbReference>
<dbReference type="Pfam" id="PF00106">
    <property type="entry name" value="adh_short"/>
    <property type="match status" value="1"/>
</dbReference>
<feature type="transmembrane region" description="Helical" evidence="2">
    <location>
        <begin position="26"/>
        <end position="48"/>
    </location>
</feature>
<dbReference type="PANTHER" id="PTHR43157:SF31">
    <property type="entry name" value="PHOSPHATIDYLINOSITOL-GLYCAN BIOSYNTHESIS CLASS F PROTEIN"/>
    <property type="match status" value="1"/>
</dbReference>
<evidence type="ECO:0000313" key="3">
    <source>
        <dbReference type="EMBL" id="KAK3580235.1"/>
    </source>
</evidence>
<dbReference type="PRINTS" id="PR00081">
    <property type="entry name" value="GDHRDH"/>
</dbReference>
<name>A0AAE0RVB7_9BIVA</name>
<dbReference type="Proteomes" id="UP001195483">
    <property type="component" value="Unassembled WGS sequence"/>
</dbReference>
<reference evidence="3" key="3">
    <citation type="submission" date="2023-05" db="EMBL/GenBank/DDBJ databases">
        <authorList>
            <person name="Smith C.H."/>
        </authorList>
    </citation>
    <scope>NUCLEOTIDE SEQUENCE</scope>
    <source>
        <strain evidence="3">CHS0354</strain>
        <tissue evidence="3">Mantle</tissue>
    </source>
</reference>
<keyword evidence="2" id="KW-1133">Transmembrane helix</keyword>
<dbReference type="SUPFAM" id="SSF51735">
    <property type="entry name" value="NAD(P)-binding Rossmann-fold domains"/>
    <property type="match status" value="1"/>
</dbReference>
<gene>
    <name evidence="3" type="ORF">CHS0354_012762</name>
</gene>
<dbReference type="GO" id="GO:0016491">
    <property type="term" value="F:oxidoreductase activity"/>
    <property type="evidence" value="ECO:0007669"/>
    <property type="project" value="UniProtKB-KW"/>
</dbReference>
<dbReference type="InterPro" id="IPR002347">
    <property type="entry name" value="SDR_fam"/>
</dbReference>
<proteinExistence type="predicted"/>
<keyword evidence="2" id="KW-0472">Membrane</keyword>
<evidence type="ECO:0000313" key="4">
    <source>
        <dbReference type="Proteomes" id="UP001195483"/>
    </source>
</evidence>
<reference evidence="3" key="1">
    <citation type="journal article" date="2021" name="Genome Biol. Evol.">
        <title>A High-Quality Reference Genome for a Parasitic Bivalve with Doubly Uniparental Inheritance (Bivalvia: Unionida).</title>
        <authorList>
            <person name="Smith C.H."/>
        </authorList>
    </citation>
    <scope>NUCLEOTIDE SEQUENCE</scope>
    <source>
        <strain evidence="3">CHS0354</strain>
    </source>
</reference>
<organism evidence="3 4">
    <name type="scientific">Potamilus streckersoni</name>
    <dbReference type="NCBI Taxonomy" id="2493646"/>
    <lineage>
        <taxon>Eukaryota</taxon>
        <taxon>Metazoa</taxon>
        <taxon>Spiralia</taxon>
        <taxon>Lophotrochozoa</taxon>
        <taxon>Mollusca</taxon>
        <taxon>Bivalvia</taxon>
        <taxon>Autobranchia</taxon>
        <taxon>Heteroconchia</taxon>
        <taxon>Palaeoheterodonta</taxon>
        <taxon>Unionida</taxon>
        <taxon>Unionoidea</taxon>
        <taxon>Unionidae</taxon>
        <taxon>Ambleminae</taxon>
        <taxon>Lampsilini</taxon>
        <taxon>Potamilus</taxon>
    </lineage>
</organism>
<protein>
    <submittedName>
        <fullName evidence="3">Uncharacterized protein</fullName>
    </submittedName>
</protein>
<dbReference type="InterPro" id="IPR036291">
    <property type="entry name" value="NAD(P)-bd_dom_sf"/>
</dbReference>
<dbReference type="EMBL" id="JAEAOA010000769">
    <property type="protein sequence ID" value="KAK3580235.1"/>
    <property type="molecule type" value="Genomic_DNA"/>
</dbReference>
<dbReference type="PANTHER" id="PTHR43157">
    <property type="entry name" value="PHOSPHATIDYLINOSITOL-GLYCAN BIOSYNTHESIS CLASS F PROTEIN-RELATED"/>
    <property type="match status" value="1"/>
</dbReference>